<dbReference type="OrthoDB" id="276546at2759"/>
<dbReference type="GO" id="GO:0005829">
    <property type="term" value="C:cytosol"/>
    <property type="evidence" value="ECO:0007669"/>
    <property type="project" value="UniProtKB-ARBA"/>
</dbReference>
<proteinExistence type="inferred from homology"/>
<reference evidence="5" key="1">
    <citation type="submission" date="2020-12" db="EMBL/GenBank/DDBJ databases">
        <title>Metabolic potential, ecology and presence of endohyphal bacteria is reflected in genomic diversity of Mucoromycotina.</title>
        <authorList>
            <person name="Muszewska A."/>
            <person name="Okrasinska A."/>
            <person name="Steczkiewicz K."/>
            <person name="Drgas O."/>
            <person name="Orlowska M."/>
            <person name="Perlinska-Lenart U."/>
            <person name="Aleksandrzak-Piekarczyk T."/>
            <person name="Szatraj K."/>
            <person name="Zielenkiewicz U."/>
            <person name="Pilsyk S."/>
            <person name="Malc E."/>
            <person name="Mieczkowski P."/>
            <person name="Kruszewska J.S."/>
            <person name="Biernat P."/>
            <person name="Pawlowska J."/>
        </authorList>
    </citation>
    <scope>NUCLEOTIDE SEQUENCE</scope>
    <source>
        <strain evidence="5">WA0000017839</strain>
    </source>
</reference>
<dbReference type="Pfam" id="PF00724">
    <property type="entry name" value="Oxidored_FMN"/>
    <property type="match status" value="1"/>
</dbReference>
<sequence>MTVKAILCPIKLGNIQLEHRVVLAPLTRLRATVEGVPTDLQLEYYQQRASKGGLLLSECAGISPIARGYPQGPGIFNQAQIDGWKKITDAVHKKGGFMFVQLWHSGRTGKSLPNGDQTVSASAIAATGQGILNTPFEVPRALEISEIKEITREFCQAASNAMEAGFDGVEIHSAFGYLLDQFINTSSNTRTDEYGGSMENRCRFTLEVVEAIVNTIGAERTGIRLSPGGGGFHSATEDFPELTCAYILSQLQQLHPTMAYVHFMQTRTPENIKDDLAKIYRSQWEGLVISSGFSSDTTVDAEKHVENTGDLVAFGRLFISNPDLPERIRHDHPFVRADYSTFYTHEAKGYTDYSSYKE</sequence>
<evidence type="ECO:0000256" key="3">
    <source>
        <dbReference type="ARBA" id="ARBA00023002"/>
    </source>
</evidence>
<dbReference type="GO" id="GO:0010181">
    <property type="term" value="F:FMN binding"/>
    <property type="evidence" value="ECO:0007669"/>
    <property type="project" value="InterPro"/>
</dbReference>
<evidence type="ECO:0000313" key="6">
    <source>
        <dbReference type="Proteomes" id="UP000603453"/>
    </source>
</evidence>
<comment type="caution">
    <text evidence="5">The sequence shown here is derived from an EMBL/GenBank/DDBJ whole genome shotgun (WGS) entry which is preliminary data.</text>
</comment>
<dbReference type="InterPro" id="IPR045247">
    <property type="entry name" value="Oye-like"/>
</dbReference>
<dbReference type="SUPFAM" id="SSF51395">
    <property type="entry name" value="FMN-linked oxidoreductases"/>
    <property type="match status" value="1"/>
</dbReference>
<comment type="similarity">
    <text evidence="2">Belongs to the NADH:flavin oxidoreductase/NADH oxidase family.</text>
</comment>
<gene>
    <name evidence="5" type="ORF">INT47_003702</name>
</gene>
<comment type="cofactor">
    <cofactor evidence="1">
        <name>FMN</name>
        <dbReference type="ChEBI" id="CHEBI:58210"/>
    </cofactor>
</comment>
<evidence type="ECO:0000256" key="2">
    <source>
        <dbReference type="ARBA" id="ARBA00005979"/>
    </source>
</evidence>
<protein>
    <recommendedName>
        <fullName evidence="4">NADH:flavin oxidoreductase/NADH oxidase N-terminal domain-containing protein</fullName>
    </recommendedName>
</protein>
<dbReference type="InterPro" id="IPR001155">
    <property type="entry name" value="OxRdtase_FMN_N"/>
</dbReference>
<keyword evidence="6" id="KW-1185">Reference proteome</keyword>
<name>A0A8H7RAL3_9FUNG</name>
<dbReference type="GO" id="GO:0016628">
    <property type="term" value="F:oxidoreductase activity, acting on the CH-CH group of donors, NAD or NADP as acceptor"/>
    <property type="evidence" value="ECO:0007669"/>
    <property type="project" value="UniProtKB-ARBA"/>
</dbReference>
<evidence type="ECO:0000259" key="4">
    <source>
        <dbReference type="Pfam" id="PF00724"/>
    </source>
</evidence>
<evidence type="ECO:0000313" key="5">
    <source>
        <dbReference type="EMBL" id="KAG2206760.1"/>
    </source>
</evidence>
<dbReference type="AlphaFoldDB" id="A0A8H7RAL3"/>
<dbReference type="PANTHER" id="PTHR22893">
    <property type="entry name" value="NADH OXIDOREDUCTASE-RELATED"/>
    <property type="match status" value="1"/>
</dbReference>
<dbReference type="Gene3D" id="3.20.20.70">
    <property type="entry name" value="Aldolase class I"/>
    <property type="match status" value="1"/>
</dbReference>
<dbReference type="EMBL" id="JAEPRD010000029">
    <property type="protein sequence ID" value="KAG2206760.1"/>
    <property type="molecule type" value="Genomic_DNA"/>
</dbReference>
<accession>A0A8H7RAL3</accession>
<dbReference type="PANTHER" id="PTHR22893:SF91">
    <property type="entry name" value="NADPH DEHYDROGENASE 2-RELATED"/>
    <property type="match status" value="1"/>
</dbReference>
<feature type="domain" description="NADH:flavin oxidoreductase/NADH oxidase N-terminal" evidence="4">
    <location>
        <begin position="8"/>
        <end position="331"/>
    </location>
</feature>
<dbReference type="FunFam" id="3.20.20.70:FF:000059">
    <property type="entry name" value="N-ethylmaleimide reductase, FMN-linked"/>
    <property type="match status" value="1"/>
</dbReference>
<keyword evidence="3" id="KW-0560">Oxidoreductase</keyword>
<dbReference type="InterPro" id="IPR013785">
    <property type="entry name" value="Aldolase_TIM"/>
</dbReference>
<organism evidence="5 6">
    <name type="scientific">Mucor saturninus</name>
    <dbReference type="NCBI Taxonomy" id="64648"/>
    <lineage>
        <taxon>Eukaryota</taxon>
        <taxon>Fungi</taxon>
        <taxon>Fungi incertae sedis</taxon>
        <taxon>Mucoromycota</taxon>
        <taxon>Mucoromycotina</taxon>
        <taxon>Mucoromycetes</taxon>
        <taxon>Mucorales</taxon>
        <taxon>Mucorineae</taxon>
        <taxon>Mucoraceae</taxon>
        <taxon>Mucor</taxon>
    </lineage>
</organism>
<dbReference type="Proteomes" id="UP000603453">
    <property type="component" value="Unassembled WGS sequence"/>
</dbReference>
<evidence type="ECO:0000256" key="1">
    <source>
        <dbReference type="ARBA" id="ARBA00001917"/>
    </source>
</evidence>
<dbReference type="CDD" id="cd02933">
    <property type="entry name" value="OYE_like_FMN"/>
    <property type="match status" value="1"/>
</dbReference>